<feature type="transmembrane region" description="Helical" evidence="1">
    <location>
        <begin position="6"/>
        <end position="31"/>
    </location>
</feature>
<dbReference type="AlphaFoldDB" id="A0A1V6N1A1"/>
<dbReference type="RefSeq" id="WP_211272925.1">
    <property type="nucleotide sequence ID" value="NZ_JXMW01000017.1"/>
</dbReference>
<dbReference type="OrthoDB" id="379863at2157"/>
<keyword evidence="3" id="KW-1185">Reference proteome</keyword>
<keyword evidence="1" id="KW-1133">Transmembrane helix</keyword>
<organism evidence="2 3">
    <name type="scientific">Methanobrevibacter arboriphilus JCM 13429 = DSM 1125</name>
    <dbReference type="NCBI Taxonomy" id="1300164"/>
    <lineage>
        <taxon>Archaea</taxon>
        <taxon>Methanobacteriati</taxon>
        <taxon>Methanobacteriota</taxon>
        <taxon>Methanomada group</taxon>
        <taxon>Methanobacteria</taxon>
        <taxon>Methanobacteriales</taxon>
        <taxon>Methanobacteriaceae</taxon>
        <taxon>Methanobrevibacter</taxon>
    </lineage>
</organism>
<evidence type="ECO:0000313" key="2">
    <source>
        <dbReference type="EMBL" id="OQD58382.1"/>
    </source>
</evidence>
<keyword evidence="1" id="KW-0812">Transmembrane</keyword>
<proteinExistence type="predicted"/>
<evidence type="ECO:0000313" key="3">
    <source>
        <dbReference type="Proteomes" id="UP000191661"/>
    </source>
</evidence>
<keyword evidence="1" id="KW-0472">Membrane</keyword>
<sequence length="256" mass="29550">MDNKKLYIIIGVACVIIAVLGAVSFGAITAYTSYNDTNIKLDVPKGTEFQINPTNASLNYISTNPKLNISVASIDPNNSYANETYSKFKGDILNKLSKKKMNNSDHNYNGTVYNMSNINNNNTVYSIVLFGDSSYSIIVLSSENLNTVIKMGETFELMKPYIIKLPEVSNQKNSVSGDNNNYLALALLYGYIMGYSDGFSSYDDYYDDSYYDDYYDDSYYDDDYYDDDSYDDYDYDDDYYYDDYYYDDYSYDDYYY</sequence>
<evidence type="ECO:0000256" key="1">
    <source>
        <dbReference type="SAM" id="Phobius"/>
    </source>
</evidence>
<comment type="caution">
    <text evidence="2">The sequence shown here is derived from an EMBL/GenBank/DDBJ whole genome shotgun (WGS) entry which is preliminary data.</text>
</comment>
<accession>A0A1V6N1A1</accession>
<reference evidence="2 3" key="1">
    <citation type="submission" date="2014-12" db="EMBL/GenBank/DDBJ databases">
        <title>Genome sequence of Methanobrevibacter arboriphilicus DH1, DSM1125.</title>
        <authorList>
            <person name="Poehlein A."/>
            <person name="Thauer R.K."/>
            <person name="Seedorf H."/>
            <person name="Daniel R."/>
        </authorList>
    </citation>
    <scope>NUCLEOTIDE SEQUENCE [LARGE SCALE GENOMIC DNA]</scope>
    <source>
        <strain evidence="2 3">DH1</strain>
    </source>
</reference>
<dbReference type="Proteomes" id="UP000191661">
    <property type="component" value="Unassembled WGS sequence"/>
</dbReference>
<protein>
    <submittedName>
        <fullName evidence="2">Uncharacterized protein</fullName>
    </submittedName>
</protein>
<name>A0A1V6N1A1_METAZ</name>
<gene>
    <name evidence="2" type="ORF">MBBAR_17c00220</name>
</gene>
<dbReference type="EMBL" id="JXMW01000017">
    <property type="protein sequence ID" value="OQD58382.1"/>
    <property type="molecule type" value="Genomic_DNA"/>
</dbReference>